<evidence type="ECO:0000313" key="14">
    <source>
        <dbReference type="Proteomes" id="UP000076976"/>
    </source>
</evidence>
<comment type="function">
    <text evidence="9">Part of the Sec protein translocase complex. Interacts with the SecYEG preprotein conducting channel. SecDF uses the proton motive force (PMF) to complete protein translocation after the ATP-dependent function of SecA.</text>
</comment>
<feature type="transmembrane region" description="Helical" evidence="9">
    <location>
        <begin position="503"/>
        <end position="524"/>
    </location>
</feature>
<dbReference type="AlphaFoldDB" id="A0A176QBF0"/>
<comment type="caution">
    <text evidence="13">The sequence shown here is derived from an EMBL/GenBank/DDBJ whole genome shotgun (WGS) entry which is preliminary data.</text>
</comment>
<dbReference type="PANTHER" id="PTHR30081:SF1">
    <property type="entry name" value="PROTEIN TRANSLOCASE SUBUNIT SECD"/>
    <property type="match status" value="1"/>
</dbReference>
<dbReference type="InterPro" id="IPR005791">
    <property type="entry name" value="SecD"/>
</dbReference>
<dbReference type="InterPro" id="IPR048634">
    <property type="entry name" value="SecD_SecF_C"/>
</dbReference>
<evidence type="ECO:0000313" key="13">
    <source>
        <dbReference type="EMBL" id="OAB87000.1"/>
    </source>
</evidence>
<comment type="subunit">
    <text evidence="9">Forms a complex with SecF. Part of the essential Sec protein translocation apparatus which comprises SecA, SecYEG and auxiliary proteins SecDF. Other proteins may also be involved.</text>
</comment>
<feature type="compositionally biased region" description="Low complexity" evidence="10">
    <location>
        <begin position="135"/>
        <end position="189"/>
    </location>
</feature>
<reference evidence="13 14" key="1">
    <citation type="submission" date="2016-01" db="EMBL/GenBank/DDBJ databases">
        <title>Janibacter melonis strain CD11_4 genome sequencing and assembly.</title>
        <authorList>
            <person name="Nair G.R."/>
            <person name="Kaur G."/>
            <person name="Chander A.M."/>
            <person name="Mayilraj S."/>
        </authorList>
    </citation>
    <scope>NUCLEOTIDE SEQUENCE [LARGE SCALE GENOMIC DNA]</scope>
    <source>
        <strain evidence="13 14">CD11-4</strain>
    </source>
</reference>
<dbReference type="Pfam" id="PF02355">
    <property type="entry name" value="SecD_SecF_C"/>
    <property type="match status" value="1"/>
</dbReference>
<feature type="transmembrane region" description="Helical" evidence="9">
    <location>
        <begin position="446"/>
        <end position="466"/>
    </location>
</feature>
<dbReference type="EMBL" id="LQZG01000003">
    <property type="protein sequence ID" value="OAB87000.1"/>
    <property type="molecule type" value="Genomic_DNA"/>
</dbReference>
<feature type="transmembrane region" description="Helical" evidence="9">
    <location>
        <begin position="20"/>
        <end position="39"/>
    </location>
</feature>
<keyword evidence="5 9" id="KW-0653">Protein transport</keyword>
<dbReference type="InterPro" id="IPR054384">
    <property type="entry name" value="SecDF_P1_head"/>
</dbReference>
<keyword evidence="2 9" id="KW-0813">Transport</keyword>
<gene>
    <name evidence="9" type="primary">secD</name>
    <name evidence="13" type="ORF">AWH69_11485</name>
</gene>
<dbReference type="PANTHER" id="PTHR30081">
    <property type="entry name" value="PROTEIN-EXPORT MEMBRANE PROTEIN SEC"/>
    <property type="match status" value="1"/>
</dbReference>
<dbReference type="RefSeq" id="WP_068275615.1">
    <property type="nucleotide sequence ID" value="NZ_LQZG01000003.1"/>
</dbReference>
<feature type="transmembrane region" description="Helical" evidence="9">
    <location>
        <begin position="576"/>
        <end position="596"/>
    </location>
</feature>
<keyword evidence="7 9" id="KW-0811">Translocation</keyword>
<dbReference type="GO" id="GO:0015450">
    <property type="term" value="F:protein-transporting ATPase activity"/>
    <property type="evidence" value="ECO:0007669"/>
    <property type="project" value="InterPro"/>
</dbReference>
<proteinExistence type="inferred from homology"/>
<feature type="transmembrane region" description="Helical" evidence="9">
    <location>
        <begin position="552"/>
        <end position="570"/>
    </location>
</feature>
<dbReference type="NCBIfam" id="TIGR00916">
    <property type="entry name" value="2A0604s01"/>
    <property type="match status" value="1"/>
</dbReference>
<accession>A0A176QBF0</accession>
<dbReference type="Proteomes" id="UP000076976">
    <property type="component" value="Unassembled WGS sequence"/>
</dbReference>
<evidence type="ECO:0000256" key="6">
    <source>
        <dbReference type="ARBA" id="ARBA00022989"/>
    </source>
</evidence>
<protein>
    <recommendedName>
        <fullName evidence="9">Protein translocase subunit SecD</fullName>
    </recommendedName>
</protein>
<dbReference type="STRING" id="262209.AWH69_11485"/>
<evidence type="ECO:0000256" key="9">
    <source>
        <dbReference type="HAMAP-Rule" id="MF_01463"/>
    </source>
</evidence>
<dbReference type="GO" id="GO:0006605">
    <property type="term" value="P:protein targeting"/>
    <property type="evidence" value="ECO:0007669"/>
    <property type="project" value="UniProtKB-UniRule"/>
</dbReference>
<feature type="domain" description="Protein export membrane protein SecD/SecF C-terminal" evidence="11">
    <location>
        <begin position="429"/>
        <end position="605"/>
    </location>
</feature>
<dbReference type="Gene3D" id="1.20.1640.10">
    <property type="entry name" value="Multidrug efflux transporter AcrB transmembrane domain"/>
    <property type="match status" value="1"/>
</dbReference>
<comment type="subcellular location">
    <subcellularLocation>
        <location evidence="1 9">Cell membrane</location>
        <topology evidence="1 9">Multi-pass membrane protein</topology>
    </subcellularLocation>
</comment>
<evidence type="ECO:0000256" key="2">
    <source>
        <dbReference type="ARBA" id="ARBA00022448"/>
    </source>
</evidence>
<evidence type="ECO:0000259" key="12">
    <source>
        <dbReference type="Pfam" id="PF22599"/>
    </source>
</evidence>
<dbReference type="InterPro" id="IPR022813">
    <property type="entry name" value="SecD/SecF_arch_bac"/>
</dbReference>
<dbReference type="GO" id="GO:0005886">
    <property type="term" value="C:plasma membrane"/>
    <property type="evidence" value="ECO:0007669"/>
    <property type="project" value="UniProtKB-SubCell"/>
</dbReference>
<dbReference type="InterPro" id="IPR055344">
    <property type="entry name" value="SecD_SecF_C_bact"/>
</dbReference>
<dbReference type="GO" id="GO:0043952">
    <property type="term" value="P:protein transport by the Sec complex"/>
    <property type="evidence" value="ECO:0007669"/>
    <property type="project" value="UniProtKB-UniRule"/>
</dbReference>
<keyword evidence="4 9" id="KW-0812">Transmembrane</keyword>
<name>A0A176QBF0_9MICO</name>
<dbReference type="NCBIfam" id="TIGR01129">
    <property type="entry name" value="secD"/>
    <property type="match status" value="1"/>
</dbReference>
<evidence type="ECO:0000259" key="11">
    <source>
        <dbReference type="Pfam" id="PF02355"/>
    </source>
</evidence>
<evidence type="ECO:0000256" key="4">
    <source>
        <dbReference type="ARBA" id="ARBA00022692"/>
    </source>
</evidence>
<feature type="compositionally biased region" description="Low complexity" evidence="10">
    <location>
        <begin position="196"/>
        <end position="247"/>
    </location>
</feature>
<evidence type="ECO:0000256" key="10">
    <source>
        <dbReference type="SAM" id="MobiDB-lite"/>
    </source>
</evidence>
<dbReference type="HAMAP" id="MF_01463_B">
    <property type="entry name" value="SecD_B"/>
    <property type="match status" value="1"/>
</dbReference>
<feature type="domain" description="SecDF P1 head subdomain" evidence="12">
    <location>
        <begin position="301"/>
        <end position="427"/>
    </location>
</feature>
<dbReference type="Pfam" id="PF22599">
    <property type="entry name" value="SecDF_P1_head"/>
    <property type="match status" value="1"/>
</dbReference>
<dbReference type="SUPFAM" id="SSF82866">
    <property type="entry name" value="Multidrug efflux transporter AcrB transmembrane domain"/>
    <property type="match status" value="1"/>
</dbReference>
<dbReference type="Gene3D" id="3.30.70.3220">
    <property type="match status" value="1"/>
</dbReference>
<organism evidence="13 14">
    <name type="scientific">Janibacter melonis</name>
    <dbReference type="NCBI Taxonomy" id="262209"/>
    <lineage>
        <taxon>Bacteria</taxon>
        <taxon>Bacillati</taxon>
        <taxon>Actinomycetota</taxon>
        <taxon>Actinomycetes</taxon>
        <taxon>Micrococcales</taxon>
        <taxon>Intrasporangiaceae</taxon>
        <taxon>Janibacter</taxon>
    </lineage>
</organism>
<dbReference type="Gene3D" id="3.30.1360.200">
    <property type="match status" value="1"/>
</dbReference>
<keyword evidence="6 9" id="KW-1133">Transmembrane helix</keyword>
<feature type="region of interest" description="Disordered" evidence="10">
    <location>
        <begin position="135"/>
        <end position="268"/>
    </location>
</feature>
<evidence type="ECO:0000256" key="1">
    <source>
        <dbReference type="ARBA" id="ARBA00004651"/>
    </source>
</evidence>
<keyword evidence="3 9" id="KW-1003">Cell membrane</keyword>
<evidence type="ECO:0000256" key="5">
    <source>
        <dbReference type="ARBA" id="ARBA00022927"/>
    </source>
</evidence>
<keyword evidence="14" id="KW-1185">Reference proteome</keyword>
<evidence type="ECO:0000256" key="7">
    <source>
        <dbReference type="ARBA" id="ARBA00023010"/>
    </source>
</evidence>
<feature type="region of interest" description="Disordered" evidence="10">
    <location>
        <begin position="638"/>
        <end position="657"/>
    </location>
</feature>
<comment type="similarity">
    <text evidence="9">Belongs to the SecD/SecF family. SecD subfamily.</text>
</comment>
<dbReference type="GO" id="GO:0065002">
    <property type="term" value="P:intracellular protein transmembrane transport"/>
    <property type="evidence" value="ECO:0007669"/>
    <property type="project" value="UniProtKB-UniRule"/>
</dbReference>
<sequence>MADRGAARAAKAKDAAKRTLIALFVMGAALTAVLGFGVARSDATWAPRLGLDLQGGTQFILEPVVEGGQRVSSQQLDQARDIIVQRIDAQGTSGAEVTTLGGENIVVAMAGRPTEAQRQAITSASQMQFRPVLATAPGTTEPAPGSTGSGSATSGSGSATSGSGSSSSSTSGSTTRSNPSASNASPTSASRDEARTAPAGSAATTSTTPSGSGSSSGSASSTPSSGGSASGSASSTPSATGEPTAPAQGGWTPSGRPDGPTDPNNISTGLYREFTELDCAQRSDERPATDPKKAITACSEDGATKYVLGPQMVAGADIKDASAGYQTTQQGQVTNTVEIQLTFGGDGVQRYAQVSRDLLALPSLSQASPVNPPGSYNALATVYDGTVLVAPGFNEAIPNGTASITGNFTIEEARALAQSLKFGALPITFETNQAVTISPTLGSEQLRYGIIAGLIGLLLVIVYSVAQYRALALVTIGSMVVAFAFTYLFIALLAWGYNFRLDMAGVTGLIIAIGVTADSFIVYFERVRDELREGRNLRAAVEAGWARAKRTILVADGVNFIAAIVLYVLASSGVRGFAFTLGLTTAIDLAVFWLFTHPLLTLLARRRFFASGHPWSGFEVESLHNAGVRYKGRGQFDVPEERKPARPGVTSDGGAVV</sequence>
<evidence type="ECO:0000256" key="8">
    <source>
        <dbReference type="ARBA" id="ARBA00023136"/>
    </source>
</evidence>
<keyword evidence="8 9" id="KW-0472">Membrane</keyword>
<evidence type="ECO:0000256" key="3">
    <source>
        <dbReference type="ARBA" id="ARBA00022475"/>
    </source>
</evidence>
<feature type="transmembrane region" description="Helical" evidence="9">
    <location>
        <begin position="473"/>
        <end position="497"/>
    </location>
</feature>